<dbReference type="EMBL" id="JAOWKX010000001">
    <property type="protein sequence ID" value="MCV2883123.1"/>
    <property type="molecule type" value="Genomic_DNA"/>
</dbReference>
<keyword evidence="2" id="KW-1185">Reference proteome</keyword>
<accession>A0ABT3A3D1</accession>
<dbReference type="RefSeq" id="WP_263710962.1">
    <property type="nucleotide sequence ID" value="NZ_JAOWKX010000001.1"/>
</dbReference>
<gene>
    <name evidence="1" type="ORF">OE749_00240</name>
</gene>
<organism evidence="1 2">
    <name type="scientific">Fluctibacter corallii</name>
    <dbReference type="NCBI Taxonomy" id="2984329"/>
    <lineage>
        <taxon>Bacteria</taxon>
        <taxon>Pseudomonadati</taxon>
        <taxon>Pseudomonadota</taxon>
        <taxon>Gammaproteobacteria</taxon>
        <taxon>Alteromonadales</taxon>
        <taxon>Alteromonadaceae</taxon>
        <taxon>Fluctibacter</taxon>
    </lineage>
</organism>
<proteinExistence type="predicted"/>
<comment type="caution">
    <text evidence="1">The sequence shown here is derived from an EMBL/GenBank/DDBJ whole genome shotgun (WGS) entry which is preliminary data.</text>
</comment>
<name>A0ABT3A3D1_9ALTE</name>
<evidence type="ECO:0000313" key="1">
    <source>
        <dbReference type="EMBL" id="MCV2883123.1"/>
    </source>
</evidence>
<evidence type="ECO:0000313" key="2">
    <source>
        <dbReference type="Proteomes" id="UP001652504"/>
    </source>
</evidence>
<protein>
    <submittedName>
        <fullName evidence="1">Pilus assembly protein PilV</fullName>
    </submittedName>
</protein>
<sequence>MVEVLITLFILSIGLLGVASLQFIGSFSNSDALNRSQSVLVLQQFSERLRANAYMSQVGDGMIVDNAYYDDTIYNFKNLSCPDGGSPHACYCVNRPASIPNCRNGDCTPVEMATLDAYEMSCAAVANNPNALVSLSCTDNAVGDADLCSPGSRHDIKILWPIKQWQNQNTVLDSECNTGLTEAHDCVRLELIL</sequence>
<dbReference type="Proteomes" id="UP001652504">
    <property type="component" value="Unassembled WGS sequence"/>
</dbReference>
<reference evidence="1 2" key="1">
    <citation type="submission" date="2022-10" db="EMBL/GenBank/DDBJ databases">
        <title>Aestuariibacter sp. AA17 isolated from Montipora capitata coral fragment.</title>
        <authorList>
            <person name="Emsley S.A."/>
            <person name="Pfannmuller K.M."/>
            <person name="Loughran R.M."/>
            <person name="Shlafstein M."/>
            <person name="Papke E."/>
            <person name="Saw J.H."/>
            <person name="Ushijima B."/>
            <person name="Videau P."/>
        </authorList>
    </citation>
    <scope>NUCLEOTIDE SEQUENCE [LARGE SCALE GENOMIC DNA]</scope>
    <source>
        <strain evidence="1 2">AA17</strain>
    </source>
</reference>